<feature type="compositionally biased region" description="Basic and acidic residues" evidence="5">
    <location>
        <begin position="674"/>
        <end position="685"/>
    </location>
</feature>
<keyword evidence="4" id="KW-0325">Glycoprotein</keyword>
<dbReference type="InterPro" id="IPR025155">
    <property type="entry name" value="WxxW_domain"/>
</dbReference>
<feature type="compositionally biased region" description="Polar residues" evidence="5">
    <location>
        <begin position="67"/>
        <end position="84"/>
    </location>
</feature>
<name>A0AAV6VCJ6_9ARAC</name>
<accession>A0AAV6VCJ6</accession>
<feature type="region of interest" description="Disordered" evidence="5">
    <location>
        <begin position="1951"/>
        <end position="1970"/>
    </location>
</feature>
<sequence>MNIVAQTVTGPPSSIGSGETTGTGEKTGIGDISDNKKTTISKVESTESTDGLGNTGETTDNKEESGKTASSGEKSGDTSVNGETTEGEDSNGKTTDDKENSSETTENIEINGETTDVDDKSGETTNFGDESGETTDVDDESGETTDVNSDDENSENTNVGDNGETTASAEITDSDDENSENTNVGDNGETTASAEITDSDDENSENTNVGDNGEMTASAEITDSDDENGETTDSKETNGDTADVGDKSGETTDHNESSDETTVNGGKSGETTDEEVSGDTTDSKGKSSETIDNKEKEDKSGKNKNKESSDDELTNKNNLDESGDTNNANDKNKGIKKKSYDKRESKEKPHAPNPEYDIEHEMYYDEENEIEKIANNPQSASNQTSANIMDPEYDIEHELYYDDDNDKTENAAGHPLSLNQDTRNFANKSSNSSYDRKRFNTMWKNGIKTSENETDQKLVDLLLENESLENNEIDNERHRIVKRALPSLLPGSPGKPVITRHNDKFHLTWLPPSNKDELDIENYIVEVKIHHSDWEVIHETGDPRTECIIPMPKVDKPWKVRVVAVNKYGEGKPSLSESNISEENPLDIEGMGMIQLDNSSRKVDEDSQHGMDQSRQSSERFGKEDSQHGMDQSRQASERFSKEDSQHGMDQSRQASERFSKEDSQHGMDQSRQSSERFSKEDSQHGMDQWRQSSERFGKENHKGYERPDQLAEHFTDGNEKDFERIDSPVHSEEYFTEGNKQYFDEEANDEEHQSIQARDKEQSDVYENTDNKNEEIGNNLQNSDEHYDYPYSKEKISEHRKKLSQYGPNKPLLKNLEFSEVEKIHEDERNSHEETELAKTKSIGQGDEFSEEMHLYNGQFKDRIELKSLKNENKGVEFAYRDQFEKSDDNKVKRNSHEETEIAKTKTIGQGDGFSEEMHLNNGQFKDGIEFKSLKNENKVVEFADRDQFEKSDDNKVDNTGRSFESVDGDFDDMGQKQGIDGIFDYMGQRGKNVDEILESSYSDRYSGENVENLSQYGKGENKDLDNIDLREKNVDQTGVKEEYVDKIGAEEEDVDKISKKEEDVDKIGEKEDVDKIGAKEEDADKIGANEDDGDKIGAKEEDVDKIGAKEEDVDKIGAKEEDVDKIGAKEEDVDKIGAKEEDVNKIGTKEEDVDEIVDKRGPEKEKVDETVGNVGPREEDFNSSEIIDNTSQNKDYVEKIPKNELSDKRADREFDKIDQVEEDVDENSSSTFQNTNFKSKNNKDSEVRLKRNIRSNVRGHGMDVNCWSSAGGSDKEECMENAGRKVMHKCVNVVGHLPEFSSLEHVLGSIGKAYERSLEHVLGSIGKAYERNKNVTQICIQEVFDRCSYDTNFRIKMKAVNTIGVSLDIDFIDEFEMDKCTRKSVQRMLSAIETCYQGEIHHVQTAANDTVQQILNEAAYCVEDHTAYTCVIDNQKLFRDTMAKLIDCDYILLSKPSTDQMLNFFTENVKNYKETRLCLVYLDYFRAENCEKDFYLYVQCLANGTNHYELYEKVLSCFENAYKHCPKGAIKALIKMLAGAVGGRGGYQWGTPAPGAEDSQDNFALENFRSGDQDTCTSKIIAEYKHEYENCFKTEQEKNKRKNYNMCIYNFGKCLVKNMLSCRIHKYSSFENLSKHIFEMRDHDCKTKDGSCKPTDFKTIEPCMKLLFQAYVTLHHIHYNKEGIPKQLEKAGLCLYSNMKPCEKKLVDKFLGHHAKPLNLAIPENYEQGAGAIRTSVTLPNENVVCSTRFFSLPTTFFSEKNTPKTHHYPITRSSYHQRRFPTTKRYTRFNKAPERIQDLITQPATRRAAYRPPMRRYTDVMRPSPVRHHGYELTENVNREVLPGVTPRFHARRPIGGSYTQIIQPTETYTQGVYLPTRRYTAGAYVPQTVTRWHFPGPVRYGYRITPTKIYSRRHTPPVESIDQDFGAPVTQVQGYRPQDQREYHYHIPKPKPSLHKVKPPKKYHVSHHDVPPTEMLQYPAPTKVIIFKVTPVPGAEYIGTAPSHHIHIRLPPHATRKVKIPPKRPLPQRAHMRATTLKHRRYPINVHVIDHKRPLTTARVRVHHMHPNENLMDEDAPGTTKTNYVPKNRHYHYYIDPKKGSSTKFDKIMLPTKRIVSKVPAVPTQFYVHNRWKKRPQKPQRYHYHVQGSNYTEIIHVRTPRYRVYTPADHPGVSEHKKWTTGMLHFHQPNIRYGTKVVDFTTSKSFVHPRKRRTRFDHILPTKVYTRHVHPITASHAEDSPQASTQIYKSPKCEKVSGWIPVTGKNVDMNQLIQRSGGHCKHPFAIECHSGHPDKKHDKVTCDIHSGFCCEGNCQEYKVRLMCCNDHFIEEKPAMTCHNQPINEYLPIEKFSQDLGHCNYPTKISCSPVNSSNPHLKVDCDVIRGVKCTTEGSYQSHGTCSFTVRITCCQCERRYHEHLTPPVEDSHYFPPPVLRDHHTMPPPKTAVYHLPPKVPEQFTEHWKPTPDPQEIRISRITKFIFDEKPVTSVNAIIRRPPIGRYPGQEPVPPTSVYRQTPGHIQHYKDSQKATTMRSRHYYIPPAQIAYQHPVPPTSVHRQKPEERLPYRQRKTYTTKRKVYFQPPIMRVTEIYNVPYTSIYKRPPGKISIHYYDTKKITTQRSRVVKPQAVPFTAHHSVPTTKVYRQLPAYTSHHYSQRKTYTTNRGVNFEVPMQQFDKRYPAPATSIYRQTPGDTHYHDERKLTTQGRAVVQPQISMVPGFQNVPATSRYKQKPRPIIHYEDSKKPTTVQSRRIPVYHHTYHDEKAAGVTSAHRYRATGRHYVEHHKVTSRPEAVNIPVRHHYYSVPKVTPRPVYLHHKPGHHYIHHRGHTTIVHYKVPYTRGVATRYVPHTTRRIHYEQHPTRQYGEDAKVPATQIVKKPPVRCEYWTAFRTVHPKGEPMETILKKVGKCQYPLALECRYARTKEPHFHSSDHITCNVVEGFKCEGKCKIYYEVRVLCCMPGFCEYSPWLTYTTSIGTPAGIDRILTDAKACIKPIELTCHLVQVHGVHKNDVSVNCDIINGAVCTLKTNPHHQNAQATCTVQVAVQWCRCAGRLERFPPKTTKAVSVPVQPRTHIIEYKPGVTRIVHHKIPERIGYHDVVKPPIPELEYYTVKRIHRHSVFVPDVTRKYTFPPQNKRLEESTYLQRDLTPYIFTYLIEKLQIISHGVILQGRSFIIGLRFLLSLKNLTIMSLEKFVILQDTFHLGHKEDIQPELLYIQDIIEVKYL</sequence>
<feature type="compositionally biased region" description="Basic and acidic residues" evidence="5">
    <location>
        <begin position="951"/>
        <end position="960"/>
    </location>
</feature>
<feature type="compositionally biased region" description="Basic and acidic residues" evidence="5">
    <location>
        <begin position="90"/>
        <end position="101"/>
    </location>
</feature>
<comment type="subcellular location">
    <subcellularLocation>
        <location evidence="1">Secreted</location>
    </subcellularLocation>
</comment>
<evidence type="ECO:0000259" key="6">
    <source>
        <dbReference type="PROSITE" id="PS50853"/>
    </source>
</evidence>
<feature type="compositionally biased region" description="Basic and acidic residues" evidence="5">
    <location>
        <begin position="655"/>
        <end position="666"/>
    </location>
</feature>
<dbReference type="EMBL" id="JAFNEN010000104">
    <property type="protein sequence ID" value="KAG8194358.1"/>
    <property type="molecule type" value="Genomic_DNA"/>
</dbReference>
<feature type="compositionally biased region" description="Basic and acidic residues" evidence="5">
    <location>
        <begin position="617"/>
        <end position="628"/>
    </location>
</feature>
<feature type="domain" description="Fibronectin type-III" evidence="6">
    <location>
        <begin position="489"/>
        <end position="584"/>
    </location>
</feature>
<feature type="compositionally biased region" description="Polar residues" evidence="5">
    <location>
        <begin position="155"/>
        <end position="171"/>
    </location>
</feature>
<dbReference type="Proteomes" id="UP000827092">
    <property type="component" value="Unassembled WGS sequence"/>
</dbReference>
<feature type="compositionally biased region" description="Basic and acidic residues" evidence="5">
    <location>
        <begin position="693"/>
        <end position="734"/>
    </location>
</feature>
<feature type="compositionally biased region" description="Basic and acidic residues" evidence="5">
    <location>
        <begin position="599"/>
        <end position="609"/>
    </location>
</feature>
<feature type="compositionally biased region" description="Acidic residues" evidence="5">
    <location>
        <begin position="130"/>
        <end position="154"/>
    </location>
</feature>
<evidence type="ECO:0000256" key="4">
    <source>
        <dbReference type="ARBA" id="ARBA00023180"/>
    </source>
</evidence>
<feature type="region of interest" description="Disordered" evidence="5">
    <location>
        <begin position="1"/>
        <end position="386"/>
    </location>
</feature>
<feature type="compositionally biased region" description="Low complexity" evidence="5">
    <location>
        <begin position="103"/>
        <end position="114"/>
    </location>
</feature>
<feature type="compositionally biased region" description="Polar residues" evidence="5">
    <location>
        <begin position="417"/>
        <end position="433"/>
    </location>
</feature>
<dbReference type="Pfam" id="PF13330">
    <property type="entry name" value="Mucin2_WxxW"/>
    <property type="match status" value="4"/>
</dbReference>
<feature type="compositionally biased region" description="Polar residues" evidence="5">
    <location>
        <begin position="1229"/>
        <end position="1241"/>
    </location>
</feature>
<reference evidence="7 8" key="1">
    <citation type="journal article" date="2022" name="Nat. Ecol. Evol.">
        <title>A masculinizing supergene underlies an exaggerated male reproductive morph in a spider.</title>
        <authorList>
            <person name="Hendrickx F."/>
            <person name="De Corte Z."/>
            <person name="Sonet G."/>
            <person name="Van Belleghem S.M."/>
            <person name="Kostlbacher S."/>
            <person name="Vangestel C."/>
        </authorList>
    </citation>
    <scope>NUCLEOTIDE SEQUENCE [LARGE SCALE GENOMIC DNA]</scope>
    <source>
        <strain evidence="7">W744_W776</strain>
    </source>
</reference>
<feature type="region of interest" description="Disordered" evidence="5">
    <location>
        <begin position="951"/>
        <end position="976"/>
    </location>
</feature>
<feature type="region of interest" description="Disordered" evidence="5">
    <location>
        <begin position="1160"/>
        <end position="1187"/>
    </location>
</feature>
<dbReference type="Gene3D" id="2.60.40.10">
    <property type="entry name" value="Immunoglobulins"/>
    <property type="match status" value="1"/>
</dbReference>
<keyword evidence="8" id="KW-1185">Reference proteome</keyword>
<evidence type="ECO:0000256" key="1">
    <source>
        <dbReference type="ARBA" id="ARBA00004613"/>
    </source>
</evidence>
<feature type="region of interest" description="Disordered" evidence="5">
    <location>
        <begin position="407"/>
        <end position="433"/>
    </location>
</feature>
<dbReference type="PROSITE" id="PS50853">
    <property type="entry name" value="FN3"/>
    <property type="match status" value="1"/>
</dbReference>
<dbReference type="GO" id="GO:0005576">
    <property type="term" value="C:extracellular region"/>
    <property type="evidence" value="ECO:0007669"/>
    <property type="project" value="UniProtKB-SubCell"/>
</dbReference>
<feature type="compositionally biased region" description="Basic and acidic residues" evidence="5">
    <location>
        <begin position="1160"/>
        <end position="1171"/>
    </location>
</feature>
<feature type="region of interest" description="Disordered" evidence="5">
    <location>
        <begin position="1223"/>
        <end position="1247"/>
    </location>
</feature>
<feature type="compositionally biased region" description="Basic and acidic residues" evidence="5">
    <location>
        <begin position="636"/>
        <end position="647"/>
    </location>
</feature>
<dbReference type="CDD" id="cd00063">
    <property type="entry name" value="FN3"/>
    <property type="match status" value="1"/>
</dbReference>
<evidence type="ECO:0000256" key="5">
    <source>
        <dbReference type="SAM" id="MobiDB-lite"/>
    </source>
</evidence>
<feature type="compositionally biased region" description="Basic and acidic residues" evidence="5">
    <location>
        <begin position="281"/>
        <end position="308"/>
    </location>
</feature>
<feature type="compositionally biased region" description="Basic and acidic residues" evidence="5">
    <location>
        <begin position="341"/>
        <end position="350"/>
    </location>
</feature>
<dbReference type="InterPro" id="IPR036116">
    <property type="entry name" value="FN3_sf"/>
</dbReference>
<feature type="compositionally biased region" description="Low complexity" evidence="5">
    <location>
        <begin position="9"/>
        <end position="18"/>
    </location>
</feature>
<evidence type="ECO:0000313" key="8">
    <source>
        <dbReference type="Proteomes" id="UP000827092"/>
    </source>
</evidence>
<proteinExistence type="predicted"/>
<comment type="caution">
    <text evidence="7">The sequence shown here is derived from an EMBL/GenBank/DDBJ whole genome shotgun (WGS) entry which is preliminary data.</text>
</comment>
<feature type="compositionally biased region" description="Polar residues" evidence="5">
    <location>
        <begin position="180"/>
        <end position="196"/>
    </location>
</feature>
<dbReference type="InterPro" id="IPR003961">
    <property type="entry name" value="FN3_dom"/>
</dbReference>
<evidence type="ECO:0000256" key="3">
    <source>
        <dbReference type="ARBA" id="ARBA00022729"/>
    </source>
</evidence>
<dbReference type="SUPFAM" id="SSF49265">
    <property type="entry name" value="Fibronectin type III"/>
    <property type="match status" value="1"/>
</dbReference>
<evidence type="ECO:0000313" key="7">
    <source>
        <dbReference type="EMBL" id="KAG8194359.1"/>
    </source>
</evidence>
<evidence type="ECO:0000256" key="2">
    <source>
        <dbReference type="ARBA" id="ARBA00022525"/>
    </source>
</evidence>
<dbReference type="EMBL" id="JAFNEN010000104">
    <property type="protein sequence ID" value="KAG8194359.1"/>
    <property type="molecule type" value="Genomic_DNA"/>
</dbReference>
<feature type="compositionally biased region" description="Polar residues" evidence="5">
    <location>
        <begin position="375"/>
        <end position="386"/>
    </location>
</feature>
<organism evidence="7 8">
    <name type="scientific">Oedothorax gibbosus</name>
    <dbReference type="NCBI Taxonomy" id="931172"/>
    <lineage>
        <taxon>Eukaryota</taxon>
        <taxon>Metazoa</taxon>
        <taxon>Ecdysozoa</taxon>
        <taxon>Arthropoda</taxon>
        <taxon>Chelicerata</taxon>
        <taxon>Arachnida</taxon>
        <taxon>Araneae</taxon>
        <taxon>Araneomorphae</taxon>
        <taxon>Entelegynae</taxon>
        <taxon>Araneoidea</taxon>
        <taxon>Linyphiidae</taxon>
        <taxon>Erigoninae</taxon>
        <taxon>Oedothorax</taxon>
    </lineage>
</organism>
<feature type="compositionally biased region" description="Polar residues" evidence="5">
    <location>
        <begin position="38"/>
        <end position="58"/>
    </location>
</feature>
<feature type="region of interest" description="Disordered" evidence="5">
    <location>
        <begin position="826"/>
        <end position="847"/>
    </location>
</feature>
<gene>
    <name evidence="7" type="ORF">JTE90_029228</name>
</gene>
<feature type="compositionally biased region" description="Basic and acidic residues" evidence="5">
    <location>
        <begin position="826"/>
        <end position="840"/>
    </location>
</feature>
<protein>
    <recommendedName>
        <fullName evidence="6">Fibronectin type-III domain-containing protein</fullName>
    </recommendedName>
</protein>
<feature type="compositionally biased region" description="Basic residues" evidence="5">
    <location>
        <begin position="1951"/>
        <end position="1969"/>
    </location>
</feature>
<keyword evidence="3" id="KW-0732">Signal</keyword>
<feature type="region of interest" description="Disordered" evidence="5">
    <location>
        <begin position="599"/>
        <end position="789"/>
    </location>
</feature>
<feature type="compositionally biased region" description="Basic and acidic residues" evidence="5">
    <location>
        <begin position="232"/>
        <end position="257"/>
    </location>
</feature>
<feature type="compositionally biased region" description="Basic and acidic residues" evidence="5">
    <location>
        <begin position="751"/>
        <end position="776"/>
    </location>
</feature>
<feature type="region of interest" description="Disordered" evidence="5">
    <location>
        <begin position="1073"/>
        <end position="1123"/>
    </location>
</feature>
<dbReference type="InterPro" id="IPR013783">
    <property type="entry name" value="Ig-like_fold"/>
</dbReference>
<keyword evidence="2" id="KW-0964">Secreted</keyword>
<dbReference type="SMART" id="SM00060">
    <property type="entry name" value="FN3"/>
    <property type="match status" value="1"/>
</dbReference>